<accession>A0A7T7XQD5</accession>
<dbReference type="RefSeq" id="WP_215627877.1">
    <property type="nucleotide sequence ID" value="NZ_CP067089.2"/>
</dbReference>
<organism evidence="2 3">
    <name type="scientific">Breznakiella homolactica</name>
    <dbReference type="NCBI Taxonomy" id="2798577"/>
    <lineage>
        <taxon>Bacteria</taxon>
        <taxon>Pseudomonadati</taxon>
        <taxon>Spirochaetota</taxon>
        <taxon>Spirochaetia</taxon>
        <taxon>Spirochaetales</taxon>
        <taxon>Breznakiellaceae</taxon>
        <taxon>Breznakiella</taxon>
    </lineage>
</organism>
<dbReference type="Proteomes" id="UP000595917">
    <property type="component" value="Chromosome"/>
</dbReference>
<name>A0A7T7XQD5_9SPIR</name>
<feature type="transmembrane region" description="Helical" evidence="1">
    <location>
        <begin position="18"/>
        <end position="36"/>
    </location>
</feature>
<reference evidence="2" key="1">
    <citation type="submission" date="2021-01" db="EMBL/GenBank/DDBJ databases">
        <title>Description of Breznakiella homolactica.</title>
        <authorList>
            <person name="Song Y."/>
            <person name="Brune A."/>
        </authorList>
    </citation>
    <scope>NUCLEOTIDE SEQUENCE</scope>
    <source>
        <strain evidence="2">RmG30</strain>
    </source>
</reference>
<feature type="transmembrane region" description="Helical" evidence="1">
    <location>
        <begin position="56"/>
        <end position="77"/>
    </location>
</feature>
<keyword evidence="3" id="KW-1185">Reference proteome</keyword>
<sequence length="274" mass="31594">MKKLKCIIETVLDKISDILLPLFVIGMFVLVFYEMLPKEETLGQTVILLLHNIKKNIILLISSIILGTFFALLLIKIKRNKNNIFFPKMDVLYIFLAFTILMILILIRSNHPATLLIPFVFLLLIIQGMAEYYKIDGEMLYVKRGIGNKPEVINIKDISSIGLLTDKSGEGSETFIVIYLYNNQNNNQMLKLRENIENRNLFIRKLLEINKNISIPVYDTVNFKKNGVTLGKYIYDDLLNGRGKKILEKILLASVLIAIFSIDFYILLRMITNK</sequence>
<keyword evidence="1" id="KW-0472">Membrane</keyword>
<gene>
    <name evidence="2" type="ORF">JFL75_06565</name>
</gene>
<dbReference type="EMBL" id="CP067089">
    <property type="protein sequence ID" value="QQO10572.1"/>
    <property type="molecule type" value="Genomic_DNA"/>
</dbReference>
<keyword evidence="1" id="KW-1133">Transmembrane helix</keyword>
<dbReference type="KEGG" id="bhc:JFL75_06565"/>
<dbReference type="AlphaFoldDB" id="A0A7T7XQD5"/>
<feature type="transmembrane region" description="Helical" evidence="1">
    <location>
        <begin position="113"/>
        <end position="133"/>
    </location>
</feature>
<keyword evidence="1" id="KW-0812">Transmembrane</keyword>
<feature type="transmembrane region" description="Helical" evidence="1">
    <location>
        <begin position="89"/>
        <end position="107"/>
    </location>
</feature>
<evidence type="ECO:0000256" key="1">
    <source>
        <dbReference type="SAM" id="Phobius"/>
    </source>
</evidence>
<evidence type="ECO:0000313" key="2">
    <source>
        <dbReference type="EMBL" id="QQO10572.1"/>
    </source>
</evidence>
<protein>
    <submittedName>
        <fullName evidence="2">Uncharacterized protein</fullName>
    </submittedName>
</protein>
<evidence type="ECO:0000313" key="3">
    <source>
        <dbReference type="Proteomes" id="UP000595917"/>
    </source>
</evidence>
<feature type="transmembrane region" description="Helical" evidence="1">
    <location>
        <begin position="250"/>
        <end position="268"/>
    </location>
</feature>
<proteinExistence type="predicted"/>